<dbReference type="KEGG" id="als:DJ013_13400"/>
<dbReference type="Proteomes" id="UP000249873">
    <property type="component" value="Chromosome"/>
</dbReference>
<proteinExistence type="predicted"/>
<feature type="region of interest" description="Disordered" evidence="2">
    <location>
        <begin position="497"/>
        <end position="517"/>
    </location>
</feature>
<gene>
    <name evidence="3" type="ORF">DJ013_13400</name>
</gene>
<dbReference type="RefSeq" id="WP_111372302.1">
    <property type="nucleotide sequence ID" value="NZ_CP029480.1"/>
</dbReference>
<name>A0A2Z4GCT2_9BACT</name>
<dbReference type="EMBL" id="CP029480">
    <property type="protein sequence ID" value="AWV99109.1"/>
    <property type="molecule type" value="Genomic_DNA"/>
</dbReference>
<accession>A0A2Z4GCT2</accession>
<evidence type="ECO:0000256" key="2">
    <source>
        <dbReference type="SAM" id="MobiDB-lite"/>
    </source>
</evidence>
<organism evidence="3 4">
    <name type="scientific">Arcticibacterium luteifluviistationis</name>
    <dbReference type="NCBI Taxonomy" id="1784714"/>
    <lineage>
        <taxon>Bacteria</taxon>
        <taxon>Pseudomonadati</taxon>
        <taxon>Bacteroidota</taxon>
        <taxon>Cytophagia</taxon>
        <taxon>Cytophagales</taxon>
        <taxon>Leadbetterellaceae</taxon>
        <taxon>Arcticibacterium</taxon>
    </lineage>
</organism>
<protein>
    <recommendedName>
        <fullName evidence="5">Cadherin domain-containing protein</fullName>
    </recommendedName>
</protein>
<feature type="coiled-coil region" evidence="1">
    <location>
        <begin position="351"/>
        <end position="379"/>
    </location>
</feature>
<keyword evidence="4" id="KW-1185">Reference proteome</keyword>
<reference evidence="3 4" key="1">
    <citation type="submission" date="2018-05" db="EMBL/GenBank/DDBJ databases">
        <title>Complete genome sequence of Arcticibacterium luteifluviistationis SM1504T, a cytophagaceae bacterium isolated from Arctic surface seawater.</title>
        <authorList>
            <person name="Li Y."/>
            <person name="Qin Q.-L."/>
        </authorList>
    </citation>
    <scope>NUCLEOTIDE SEQUENCE [LARGE SCALE GENOMIC DNA]</scope>
    <source>
        <strain evidence="3 4">SM1504</strain>
    </source>
</reference>
<sequence>MRLVISTILIFVLSISLGSAQSNYKILSPYGDQWSKFQEGKSSEFSLGISGNTDERAFTFNISQGKQIGMSLDSSGLFQWAPDYNMVDRIEKEKIYQILVEAKSDSGDFVSRTLDIYVKHTNRAPQVNELTPFYIQYNTQNKYQVDGSLVYDEDGDPLVFIPSIEDLPEGMNINSRGEVTWSPSYTQFKDLQDGPRFISFSVEDQPSKKRSEGRIKLMPTKLDLPPAITVLPKVDRIVLKENETINIGFYLSDPNGDEDIDTFDFLANNPEVKKQSLVKNTQNQYEFFWTPDYNFVKDPADSVNFYIDFFVIDKTQKREVKRIVFRVDNAINEEETDQKNFNLYKGTLTRAWELLEQLKEKEEELKKSYNKAKKGKKNRSVINASLGATTGLSSIFAKNKQNLQTTISTVGGTTVLTIGTLEATEVIGKSMKDLIDRLNYVIEKKNEIQTKGDIFARDFALKSSRRENGFNKSIDGFMTAMNLKGLVALELDASWESKKKSTDTNIKKSFKDYRTSD</sequence>
<evidence type="ECO:0008006" key="5">
    <source>
        <dbReference type="Google" id="ProtNLM"/>
    </source>
</evidence>
<keyword evidence="1" id="KW-0175">Coiled coil</keyword>
<evidence type="ECO:0000256" key="1">
    <source>
        <dbReference type="SAM" id="Coils"/>
    </source>
</evidence>
<dbReference type="AlphaFoldDB" id="A0A2Z4GCT2"/>
<evidence type="ECO:0000313" key="4">
    <source>
        <dbReference type="Proteomes" id="UP000249873"/>
    </source>
</evidence>
<dbReference type="OrthoDB" id="844454at2"/>
<evidence type="ECO:0000313" key="3">
    <source>
        <dbReference type="EMBL" id="AWV99109.1"/>
    </source>
</evidence>